<evidence type="ECO:0000256" key="2">
    <source>
        <dbReference type="SAM" id="Phobius"/>
    </source>
</evidence>
<evidence type="ECO:0000313" key="4">
    <source>
        <dbReference type="Proteomes" id="UP001348265"/>
    </source>
</evidence>
<feature type="region of interest" description="Disordered" evidence="1">
    <location>
        <begin position="245"/>
        <end position="380"/>
    </location>
</feature>
<feature type="compositionally biased region" description="Gly residues" evidence="1">
    <location>
        <begin position="302"/>
        <end position="313"/>
    </location>
</feature>
<reference evidence="3 4" key="1">
    <citation type="submission" date="2023-08" db="EMBL/GenBank/DDBJ databases">
        <authorList>
            <person name="Sharma P."/>
            <person name="Verma V."/>
            <person name="Mohan M.K."/>
            <person name="Dubey A.K."/>
        </authorList>
    </citation>
    <scope>NUCLEOTIDE SEQUENCE [LARGE SCALE GENOMIC DNA]</scope>
    <source>
        <strain evidence="3 4">ADP4</strain>
    </source>
</reference>
<keyword evidence="2" id="KW-0812">Transmembrane</keyword>
<name>A0ABU7X2N9_9ACTN</name>
<dbReference type="Proteomes" id="UP001348265">
    <property type="component" value="Unassembled WGS sequence"/>
</dbReference>
<dbReference type="RefSeq" id="WP_331789087.1">
    <property type="nucleotide sequence ID" value="NZ_JAVFKM010000021.1"/>
</dbReference>
<accession>A0ABU7X2N9</accession>
<proteinExistence type="predicted"/>
<evidence type="ECO:0000313" key="3">
    <source>
        <dbReference type="EMBL" id="MEF3117771.1"/>
    </source>
</evidence>
<gene>
    <name evidence="3" type="ORF">RB636_31855</name>
</gene>
<comment type="caution">
    <text evidence="3">The sequence shown here is derived from an EMBL/GenBank/DDBJ whole genome shotgun (WGS) entry which is preliminary data.</text>
</comment>
<protein>
    <submittedName>
        <fullName evidence="3">Uncharacterized protein</fullName>
    </submittedName>
</protein>
<sequence length="380" mass="37676">MDNKSDTDAKNKEKRLDLSVPQVAGSALAAAVAAFLAGQLGVYGTIIGAGVVSVVATTGGSIFQHLFRRTGEQLKEAATVGTRPKPRRSSVSRRTPGAGSGTGMVLPTFDRQGAEDEITSVAAKDAGRAGDTDRTQLLPQAGDPDGDRTRLLPQAGPARDSGADAGATDKTQMVPRLDDRTMALGQARPGHPPAGATAVPQRADEVSTATYGTRLRGWKRPALAALAIFVLSMGAVTCVELVSGKNAAGGTGTSVGNVLGNNGHKSEPKAPPATDQPSPGTSHGDGSTGSTPSPGASSSTGTGTGTGDGGTGSTGKPSTPTPSPDASRSGKPTPPSPQPSKSGGGTGGDTGKGGDDSAGDSGDRNKQEPGGQQAPDPKSS</sequence>
<keyword evidence="2" id="KW-0472">Membrane</keyword>
<evidence type="ECO:0000256" key="1">
    <source>
        <dbReference type="SAM" id="MobiDB-lite"/>
    </source>
</evidence>
<feature type="region of interest" description="Disordered" evidence="1">
    <location>
        <begin position="122"/>
        <end position="170"/>
    </location>
</feature>
<keyword evidence="4" id="KW-1185">Reference proteome</keyword>
<feature type="transmembrane region" description="Helical" evidence="2">
    <location>
        <begin position="20"/>
        <end position="40"/>
    </location>
</feature>
<feature type="transmembrane region" description="Helical" evidence="2">
    <location>
        <begin position="222"/>
        <end position="242"/>
    </location>
</feature>
<feature type="compositionally biased region" description="Low complexity" evidence="1">
    <location>
        <begin position="277"/>
        <end position="301"/>
    </location>
</feature>
<feature type="region of interest" description="Disordered" evidence="1">
    <location>
        <begin position="75"/>
        <end position="106"/>
    </location>
</feature>
<feature type="transmembrane region" description="Helical" evidence="2">
    <location>
        <begin position="46"/>
        <end position="67"/>
    </location>
</feature>
<feature type="compositionally biased region" description="Gly residues" evidence="1">
    <location>
        <begin position="342"/>
        <end position="351"/>
    </location>
</feature>
<organism evidence="3 4">
    <name type="scientific">Streptomyces chrestomyceticus</name>
    <dbReference type="NCBI Taxonomy" id="68185"/>
    <lineage>
        <taxon>Bacteria</taxon>
        <taxon>Bacillati</taxon>
        <taxon>Actinomycetota</taxon>
        <taxon>Actinomycetes</taxon>
        <taxon>Kitasatosporales</taxon>
        <taxon>Streptomycetaceae</taxon>
        <taxon>Streptomyces</taxon>
    </lineage>
</organism>
<feature type="compositionally biased region" description="Basic and acidic residues" evidence="1">
    <location>
        <begin position="125"/>
        <end position="134"/>
    </location>
</feature>
<keyword evidence="2" id="KW-1133">Transmembrane helix</keyword>
<dbReference type="EMBL" id="JAVFKM010000021">
    <property type="protein sequence ID" value="MEF3117771.1"/>
    <property type="molecule type" value="Genomic_DNA"/>
</dbReference>